<gene>
    <name evidence="4" type="ORF">CC85DRAFT_260541</name>
</gene>
<sequence>MTNATGMNGVGLVTGAASGIGMATVQALLEAGVRKVLMADCNPEGLEKARASLLQTFPDAQIEVAAVDVKVEEQVQAMVAQAVEKFGRIDYCLNAAGVAGAGMKIAETTLEAYENVININERGTFLCLKYQLAQMDKQEPLNPGPRSQRGAIVNVSSILGFRGLQTAVAYSTSKHAVVGMTKVAAIDYTGRQIRVNAIAPGWIETAMTAPPFAHALLMHDTRPERCPTARPGQPEEMADVIVFMLSEKASYVNGTTWQADGGVLVT</sequence>
<dbReference type="Gene3D" id="3.40.50.720">
    <property type="entry name" value="NAD(P)-binding Rossmann-like Domain"/>
    <property type="match status" value="1"/>
</dbReference>
<organism evidence="4 5">
    <name type="scientific">Cutaneotrichosporon oleaginosum</name>
    <dbReference type="NCBI Taxonomy" id="879819"/>
    <lineage>
        <taxon>Eukaryota</taxon>
        <taxon>Fungi</taxon>
        <taxon>Dikarya</taxon>
        <taxon>Basidiomycota</taxon>
        <taxon>Agaricomycotina</taxon>
        <taxon>Tremellomycetes</taxon>
        <taxon>Trichosporonales</taxon>
        <taxon>Trichosporonaceae</taxon>
        <taxon>Cutaneotrichosporon</taxon>
    </lineage>
</organism>
<proteinExistence type="inferred from homology"/>
<evidence type="ECO:0000313" key="4">
    <source>
        <dbReference type="EMBL" id="KLT42236.1"/>
    </source>
</evidence>
<dbReference type="InterPro" id="IPR036291">
    <property type="entry name" value="NAD(P)-bd_dom_sf"/>
</dbReference>
<dbReference type="Pfam" id="PF13561">
    <property type="entry name" value="adh_short_C2"/>
    <property type="match status" value="1"/>
</dbReference>
<dbReference type="InterPro" id="IPR002347">
    <property type="entry name" value="SDR_fam"/>
</dbReference>
<dbReference type="OrthoDB" id="498125at2759"/>
<dbReference type="EMBL" id="KQ087207">
    <property type="protein sequence ID" value="KLT42236.1"/>
    <property type="molecule type" value="Genomic_DNA"/>
</dbReference>
<protein>
    <submittedName>
        <fullName evidence="4">Oxidoreductase</fullName>
    </submittedName>
</protein>
<dbReference type="PROSITE" id="PS00061">
    <property type="entry name" value="ADH_SHORT"/>
    <property type="match status" value="1"/>
</dbReference>
<dbReference type="PANTHER" id="PTHR24321">
    <property type="entry name" value="DEHYDROGENASES, SHORT CHAIN"/>
    <property type="match status" value="1"/>
</dbReference>
<dbReference type="PANTHER" id="PTHR24321:SF12">
    <property type="entry name" value="SHORT-CHAIN DEHYDROGENASE_REDUCTASE FAMILY, PUTATIVE (AFU_ORTHOLOGUE AFUA_5G14340)-RELATED"/>
    <property type="match status" value="1"/>
</dbReference>
<dbReference type="STRING" id="879819.A0A0J0XM86"/>
<name>A0A0J0XM86_9TREE</name>
<keyword evidence="2" id="KW-0521">NADP</keyword>
<evidence type="ECO:0000256" key="1">
    <source>
        <dbReference type="ARBA" id="ARBA00006484"/>
    </source>
</evidence>
<dbReference type="AlphaFoldDB" id="A0A0J0XM86"/>
<accession>A0A0J0XM86</accession>
<dbReference type="GeneID" id="28981443"/>
<evidence type="ECO:0000256" key="2">
    <source>
        <dbReference type="ARBA" id="ARBA00022857"/>
    </source>
</evidence>
<dbReference type="InterPro" id="IPR020904">
    <property type="entry name" value="Sc_DH/Rdtase_CS"/>
</dbReference>
<keyword evidence="5" id="KW-1185">Reference proteome</keyword>
<dbReference type="CDD" id="cd05233">
    <property type="entry name" value="SDR_c"/>
    <property type="match status" value="1"/>
</dbReference>
<dbReference type="SUPFAM" id="SSF51735">
    <property type="entry name" value="NAD(P)-binding Rossmann-fold domains"/>
    <property type="match status" value="1"/>
</dbReference>
<dbReference type="Proteomes" id="UP000053611">
    <property type="component" value="Unassembled WGS sequence"/>
</dbReference>
<dbReference type="FunFam" id="3.40.50.720:FF:000084">
    <property type="entry name" value="Short-chain dehydrogenase reductase"/>
    <property type="match status" value="1"/>
</dbReference>
<evidence type="ECO:0000256" key="3">
    <source>
        <dbReference type="ARBA" id="ARBA00023002"/>
    </source>
</evidence>
<dbReference type="PRINTS" id="PR00081">
    <property type="entry name" value="GDHRDH"/>
</dbReference>
<dbReference type="PRINTS" id="PR00080">
    <property type="entry name" value="SDRFAMILY"/>
</dbReference>
<reference evidence="4 5" key="1">
    <citation type="submission" date="2015-03" db="EMBL/GenBank/DDBJ databases">
        <title>Genomics and transcriptomics of the oil-accumulating basidiomycete yeast T. oleaginosus allow insights into substrate utilization and the diverse evolutionary trajectories of mating systems in fungi.</title>
        <authorList>
            <consortium name="DOE Joint Genome Institute"/>
            <person name="Kourist R."/>
            <person name="Kracht O."/>
            <person name="Bracharz F."/>
            <person name="Lipzen A."/>
            <person name="Nolan M."/>
            <person name="Ohm R."/>
            <person name="Grigoriev I."/>
            <person name="Sun S."/>
            <person name="Heitman J."/>
            <person name="Bruck T."/>
            <person name="Nowrousian M."/>
        </authorList>
    </citation>
    <scope>NUCLEOTIDE SEQUENCE [LARGE SCALE GENOMIC DNA]</scope>
    <source>
        <strain evidence="4 5">IBC0246</strain>
    </source>
</reference>
<dbReference type="GO" id="GO:0016491">
    <property type="term" value="F:oxidoreductase activity"/>
    <property type="evidence" value="ECO:0007669"/>
    <property type="project" value="UniProtKB-KW"/>
</dbReference>
<comment type="similarity">
    <text evidence="1">Belongs to the short-chain dehydrogenases/reductases (SDR) family.</text>
</comment>
<keyword evidence="3" id="KW-0560">Oxidoreductase</keyword>
<evidence type="ECO:0000313" key="5">
    <source>
        <dbReference type="Proteomes" id="UP000053611"/>
    </source>
</evidence>